<accession>A0A9X3EZU9</accession>
<dbReference type="InterPro" id="IPR051531">
    <property type="entry name" value="N-acetyltransferase"/>
</dbReference>
<dbReference type="Proteomes" id="UP001150924">
    <property type="component" value="Unassembled WGS sequence"/>
</dbReference>
<dbReference type="GO" id="GO:0016747">
    <property type="term" value="F:acyltransferase activity, transferring groups other than amino-acyl groups"/>
    <property type="evidence" value="ECO:0007669"/>
    <property type="project" value="InterPro"/>
</dbReference>
<dbReference type="PANTHER" id="PTHR43792:SF1">
    <property type="entry name" value="N-ACETYLTRANSFERASE DOMAIN-CONTAINING PROTEIN"/>
    <property type="match status" value="1"/>
</dbReference>
<proteinExistence type="predicted"/>
<reference evidence="2" key="1">
    <citation type="submission" date="2022-11" db="EMBL/GenBank/DDBJ databases">
        <title>Minimal conservation of predation-associated metabolite biosynthetic gene clusters underscores biosynthetic potential of Myxococcota including descriptions for ten novel species: Archangium lansinium sp. nov., Myxococcus landrumus sp. nov., Nannocystis bai.</title>
        <authorList>
            <person name="Ahearne A."/>
            <person name="Stevens C."/>
            <person name="Phillips K."/>
        </authorList>
    </citation>
    <scope>NUCLEOTIDE SEQUENCE</scope>
    <source>
        <strain evidence="2">Na p29</strain>
    </source>
</reference>
<name>A0A9X3EZU9_9BACT</name>
<dbReference type="InterPro" id="IPR000182">
    <property type="entry name" value="GNAT_dom"/>
</dbReference>
<dbReference type="EMBL" id="JAPNKE010000002">
    <property type="protein sequence ID" value="MCY1013358.1"/>
    <property type="molecule type" value="Genomic_DNA"/>
</dbReference>
<dbReference type="Pfam" id="PF13302">
    <property type="entry name" value="Acetyltransf_3"/>
    <property type="match status" value="1"/>
</dbReference>
<sequence>MPQPFERHHAEAFVALNMSDSWATSPTFGIEFAGKLIGTVNHEVDPPARTAMLGYAIGRAWWGRGFATEATQAMLRWSIETYGLTRIWASTDLGNVHSQRVLEKLGMQRGSASPCEGVEISRCTSSRT</sequence>
<dbReference type="SUPFAM" id="SSF55729">
    <property type="entry name" value="Acyl-CoA N-acyltransferases (Nat)"/>
    <property type="match status" value="1"/>
</dbReference>
<evidence type="ECO:0000313" key="3">
    <source>
        <dbReference type="Proteomes" id="UP001150924"/>
    </source>
</evidence>
<organism evidence="2 3">
    <name type="scientific">Nannocystis pusilla</name>
    <dbReference type="NCBI Taxonomy" id="889268"/>
    <lineage>
        <taxon>Bacteria</taxon>
        <taxon>Pseudomonadati</taxon>
        <taxon>Myxococcota</taxon>
        <taxon>Polyangia</taxon>
        <taxon>Nannocystales</taxon>
        <taxon>Nannocystaceae</taxon>
        <taxon>Nannocystis</taxon>
    </lineage>
</organism>
<dbReference type="PANTHER" id="PTHR43792">
    <property type="entry name" value="GNAT FAMILY, PUTATIVE (AFU_ORTHOLOGUE AFUA_3G00765)-RELATED-RELATED"/>
    <property type="match status" value="1"/>
</dbReference>
<evidence type="ECO:0000313" key="2">
    <source>
        <dbReference type="EMBL" id="MCY1013358.1"/>
    </source>
</evidence>
<dbReference type="Gene3D" id="3.40.630.30">
    <property type="match status" value="1"/>
</dbReference>
<dbReference type="AlphaFoldDB" id="A0A9X3EZU9"/>
<evidence type="ECO:0000259" key="1">
    <source>
        <dbReference type="PROSITE" id="PS51186"/>
    </source>
</evidence>
<gene>
    <name evidence="2" type="ORF">OV079_49095</name>
</gene>
<comment type="caution">
    <text evidence="2">The sequence shown here is derived from an EMBL/GenBank/DDBJ whole genome shotgun (WGS) entry which is preliminary data.</text>
</comment>
<dbReference type="InterPro" id="IPR016181">
    <property type="entry name" value="Acyl_CoA_acyltransferase"/>
</dbReference>
<protein>
    <submittedName>
        <fullName evidence="2">GNAT family N-acetyltransferase</fullName>
    </submittedName>
</protein>
<dbReference type="PROSITE" id="PS51186">
    <property type="entry name" value="GNAT"/>
    <property type="match status" value="1"/>
</dbReference>
<feature type="domain" description="N-acetyltransferase" evidence="1">
    <location>
        <begin position="1"/>
        <end position="128"/>
    </location>
</feature>
<keyword evidence="3" id="KW-1185">Reference proteome</keyword>